<dbReference type="AlphaFoldDB" id="A0A3N4M1H2"/>
<dbReference type="Proteomes" id="UP000267821">
    <property type="component" value="Unassembled WGS sequence"/>
</dbReference>
<feature type="compositionally biased region" description="Polar residues" evidence="2">
    <location>
        <begin position="95"/>
        <end position="106"/>
    </location>
</feature>
<evidence type="ECO:0000256" key="2">
    <source>
        <dbReference type="SAM" id="MobiDB-lite"/>
    </source>
</evidence>
<reference evidence="3 4" key="1">
    <citation type="journal article" date="2018" name="Nat. Ecol. Evol.">
        <title>Pezizomycetes genomes reveal the molecular basis of ectomycorrhizal truffle lifestyle.</title>
        <authorList>
            <person name="Murat C."/>
            <person name="Payen T."/>
            <person name="Noel B."/>
            <person name="Kuo A."/>
            <person name="Morin E."/>
            <person name="Chen J."/>
            <person name="Kohler A."/>
            <person name="Krizsan K."/>
            <person name="Balestrini R."/>
            <person name="Da Silva C."/>
            <person name="Montanini B."/>
            <person name="Hainaut M."/>
            <person name="Levati E."/>
            <person name="Barry K.W."/>
            <person name="Belfiori B."/>
            <person name="Cichocki N."/>
            <person name="Clum A."/>
            <person name="Dockter R.B."/>
            <person name="Fauchery L."/>
            <person name="Guy J."/>
            <person name="Iotti M."/>
            <person name="Le Tacon F."/>
            <person name="Lindquist E.A."/>
            <person name="Lipzen A."/>
            <person name="Malagnac F."/>
            <person name="Mello A."/>
            <person name="Molinier V."/>
            <person name="Miyauchi S."/>
            <person name="Poulain J."/>
            <person name="Riccioni C."/>
            <person name="Rubini A."/>
            <person name="Sitrit Y."/>
            <person name="Splivallo R."/>
            <person name="Traeger S."/>
            <person name="Wang M."/>
            <person name="Zifcakova L."/>
            <person name="Wipf D."/>
            <person name="Zambonelli A."/>
            <person name="Paolocci F."/>
            <person name="Nowrousian M."/>
            <person name="Ottonello S."/>
            <person name="Baldrian P."/>
            <person name="Spatafora J.W."/>
            <person name="Henrissat B."/>
            <person name="Nagy L.G."/>
            <person name="Aury J.M."/>
            <person name="Wincker P."/>
            <person name="Grigoriev I.V."/>
            <person name="Bonfante P."/>
            <person name="Martin F.M."/>
        </authorList>
    </citation>
    <scope>NUCLEOTIDE SEQUENCE [LARGE SCALE GENOMIC DNA]</scope>
    <source>
        <strain evidence="3 4">ATCC MYA-4762</strain>
    </source>
</reference>
<feature type="compositionally biased region" description="Basic and acidic residues" evidence="2">
    <location>
        <begin position="108"/>
        <end position="118"/>
    </location>
</feature>
<protein>
    <submittedName>
        <fullName evidence="3">Uncharacterized protein</fullName>
    </submittedName>
</protein>
<dbReference type="InParanoid" id="A0A3N4M1H2"/>
<feature type="compositionally biased region" description="Basic and acidic residues" evidence="2">
    <location>
        <begin position="80"/>
        <end position="94"/>
    </location>
</feature>
<feature type="region of interest" description="Disordered" evidence="2">
    <location>
        <begin position="77"/>
        <end position="118"/>
    </location>
</feature>
<feature type="compositionally biased region" description="Basic and acidic residues" evidence="2">
    <location>
        <begin position="1"/>
        <end position="10"/>
    </location>
</feature>
<proteinExistence type="predicted"/>
<keyword evidence="1" id="KW-0175">Coiled coil</keyword>
<name>A0A3N4M1H2_9PEZI</name>
<dbReference type="STRING" id="1051890.A0A3N4M1H2"/>
<gene>
    <name evidence="3" type="ORF">L211DRAFT_866109</name>
</gene>
<keyword evidence="4" id="KW-1185">Reference proteome</keyword>
<evidence type="ECO:0000313" key="4">
    <source>
        <dbReference type="Proteomes" id="UP000267821"/>
    </source>
</evidence>
<accession>A0A3N4M1H2</accession>
<dbReference type="EMBL" id="ML121532">
    <property type="protein sequence ID" value="RPB27242.1"/>
    <property type="molecule type" value="Genomic_DNA"/>
</dbReference>
<evidence type="ECO:0000313" key="3">
    <source>
        <dbReference type="EMBL" id="RPB27242.1"/>
    </source>
</evidence>
<organism evidence="3 4">
    <name type="scientific">Terfezia boudieri ATCC MYA-4762</name>
    <dbReference type="NCBI Taxonomy" id="1051890"/>
    <lineage>
        <taxon>Eukaryota</taxon>
        <taxon>Fungi</taxon>
        <taxon>Dikarya</taxon>
        <taxon>Ascomycota</taxon>
        <taxon>Pezizomycotina</taxon>
        <taxon>Pezizomycetes</taxon>
        <taxon>Pezizales</taxon>
        <taxon>Pezizaceae</taxon>
        <taxon>Terfezia</taxon>
    </lineage>
</organism>
<feature type="coiled-coil region" evidence="1">
    <location>
        <begin position="164"/>
        <end position="205"/>
    </location>
</feature>
<sequence length="477" mass="53340">MGTTLDDQHSGPEGQSKRNLASTPNPYAAPPRTEQSASSRSAVETNRPTYAKVAMSGQHQSPNALILRHLGIPQSVINKGQRERLDNRREREEYTASTPAPKNCRTSGDGDTRKVSRDNHGKVEELEEEGVLLGIVELGESLQEREVNPVRSGNTHSRGRPIDRERDRMRIKELSAQLQRLEAQSDEYRLQIEKMAQINQQLARQGLPLPPADDYFSRELGELWSDIGGWARLASKRQVPITTQVWRSLSDETRATISPAFADVEELLAAKPSVSLRARFMELIIFKNLQAWIFGRHVLGLNEEVDSRLAKLWQSMIDGNSTTERDVHCWNALSIHLLTKDIETFQASRESDVDALSTKLSKWLEPLGAPGATTFDELHQIVSHAANIGLQIAKLPFRIHPLEIPPGMPFQQRLFEDVIGDDIGPQELEIASVPISLVLFPPVVKLEFDSEGKMMNLEAIHAGQDTVISKGRVVCCR</sequence>
<feature type="region of interest" description="Disordered" evidence="2">
    <location>
        <begin position="1"/>
        <end position="57"/>
    </location>
</feature>
<feature type="compositionally biased region" description="Polar residues" evidence="2">
    <location>
        <begin position="33"/>
        <end position="48"/>
    </location>
</feature>
<evidence type="ECO:0000256" key="1">
    <source>
        <dbReference type="SAM" id="Coils"/>
    </source>
</evidence>
<dbReference type="OrthoDB" id="5420243at2759"/>